<dbReference type="OrthoDB" id="132546at2157"/>
<gene>
    <name evidence="3" type="ORF">C447_02562</name>
</gene>
<dbReference type="AlphaFoldDB" id="M0M6N2"/>
<dbReference type="InterPro" id="IPR001296">
    <property type="entry name" value="Glyco_trans_1"/>
</dbReference>
<dbReference type="SUPFAM" id="SSF53756">
    <property type="entry name" value="UDP-Glycosyltransferase/glycogen phosphorylase"/>
    <property type="match status" value="1"/>
</dbReference>
<dbReference type="EMBL" id="AOMB01000007">
    <property type="protein sequence ID" value="EMA41043.1"/>
    <property type="molecule type" value="Genomic_DNA"/>
</dbReference>
<dbReference type="CDD" id="cd03801">
    <property type="entry name" value="GT4_PimA-like"/>
    <property type="match status" value="1"/>
</dbReference>
<proteinExistence type="predicted"/>
<dbReference type="Gene3D" id="3.40.50.2000">
    <property type="entry name" value="Glycogen Phosphorylase B"/>
    <property type="match status" value="2"/>
</dbReference>
<dbReference type="InterPro" id="IPR028098">
    <property type="entry name" value="Glyco_trans_4-like_N"/>
</dbReference>
<dbReference type="RefSeq" id="WP_007690595.1">
    <property type="nucleotide sequence ID" value="NZ_AJRK01000041.1"/>
</dbReference>
<keyword evidence="4" id="KW-1185">Reference proteome</keyword>
<sequence length="379" mass="41241">MRILRVAQKVYPDVVGGGPYHVHALSRDQAAMGHDVTVLTIGEDGPRREERDGYTVIRRPATAELLGNDISVGVARFLRQADDYDVVHAHSHLYFSTNLAALKRRLDSTPLAITNHGLYSQSAPEWVFRLYLRSLGRATFNTADAAFCYTVEDASRLREVGVRSDIHVVSNGIDETRFSPEGPARSGIAGDPAVVFVGRLVEGKRPGDALAAIETVRETHPNARLWFVGTGPLRTELEDRVAEHGLDDAVGFLGEVDYEAMPAVYRAADLFVLPSRAEGLPRTVLEALSTGTPVVTSDLTQIRSVVDGAGVTVPVGNQEGFASAIDDLADDEERYARYSEQGRERIAEEYSWSATARKTTTHLAALCGADPLTDEPVSD</sequence>
<dbReference type="GO" id="GO:0016757">
    <property type="term" value="F:glycosyltransferase activity"/>
    <property type="evidence" value="ECO:0007669"/>
    <property type="project" value="InterPro"/>
</dbReference>
<dbReference type="eggNOG" id="arCOG01403">
    <property type="taxonomic scope" value="Archaea"/>
</dbReference>
<evidence type="ECO:0000313" key="4">
    <source>
        <dbReference type="Proteomes" id="UP000011566"/>
    </source>
</evidence>
<protein>
    <submittedName>
        <fullName evidence="3">Glycosyltransferase, type 1</fullName>
    </submittedName>
</protein>
<dbReference type="PANTHER" id="PTHR45947:SF3">
    <property type="entry name" value="SULFOQUINOVOSYL TRANSFERASE SQD2"/>
    <property type="match status" value="1"/>
</dbReference>
<keyword evidence="3" id="KW-0808">Transferase</keyword>
<dbReference type="Proteomes" id="UP000011566">
    <property type="component" value="Unassembled WGS sequence"/>
</dbReference>
<dbReference type="PANTHER" id="PTHR45947">
    <property type="entry name" value="SULFOQUINOVOSYL TRANSFERASE SQD2"/>
    <property type="match status" value="1"/>
</dbReference>
<comment type="caution">
    <text evidence="3">The sequence shown here is derived from an EMBL/GenBank/DDBJ whole genome shotgun (WGS) entry which is preliminary data.</text>
</comment>
<reference evidence="3 4" key="1">
    <citation type="journal article" date="2014" name="PLoS Genet.">
        <title>Phylogenetically driven sequencing of extremely halophilic archaea reveals strategies for static and dynamic osmo-response.</title>
        <authorList>
            <person name="Becker E.A."/>
            <person name="Seitzer P.M."/>
            <person name="Tritt A."/>
            <person name="Larsen D."/>
            <person name="Krusor M."/>
            <person name="Yao A.I."/>
            <person name="Wu D."/>
            <person name="Madern D."/>
            <person name="Eisen J.A."/>
            <person name="Darling A.E."/>
            <person name="Facciotti M.T."/>
        </authorList>
    </citation>
    <scope>NUCLEOTIDE SEQUENCE [LARGE SCALE GENOMIC DNA]</scope>
    <source>
        <strain evidence="3 4">100A6</strain>
    </source>
</reference>
<feature type="domain" description="Glycosyltransferase subfamily 4-like N-terminal" evidence="2">
    <location>
        <begin position="15"/>
        <end position="177"/>
    </location>
</feature>
<name>M0M6N2_9EURY</name>
<feature type="domain" description="Glycosyl transferase family 1" evidence="1">
    <location>
        <begin position="189"/>
        <end position="345"/>
    </location>
</feature>
<evidence type="ECO:0000313" key="3">
    <source>
        <dbReference type="EMBL" id="EMA41043.1"/>
    </source>
</evidence>
<evidence type="ECO:0000259" key="2">
    <source>
        <dbReference type="Pfam" id="PF13439"/>
    </source>
</evidence>
<dbReference type="PATRIC" id="fig|1132509.6.peg.602"/>
<dbReference type="InterPro" id="IPR050194">
    <property type="entry name" value="Glycosyltransferase_grp1"/>
</dbReference>
<evidence type="ECO:0000259" key="1">
    <source>
        <dbReference type="Pfam" id="PF00534"/>
    </source>
</evidence>
<accession>M0M6N2</accession>
<dbReference type="Pfam" id="PF13439">
    <property type="entry name" value="Glyco_transf_4"/>
    <property type="match status" value="1"/>
</dbReference>
<dbReference type="Pfam" id="PF00534">
    <property type="entry name" value="Glycos_transf_1"/>
    <property type="match status" value="1"/>
</dbReference>
<organism evidence="3 4">
    <name type="scientific">Halococcus hamelinensis 100A6</name>
    <dbReference type="NCBI Taxonomy" id="1132509"/>
    <lineage>
        <taxon>Archaea</taxon>
        <taxon>Methanobacteriati</taxon>
        <taxon>Methanobacteriota</taxon>
        <taxon>Stenosarchaea group</taxon>
        <taxon>Halobacteria</taxon>
        <taxon>Halobacteriales</taxon>
        <taxon>Halococcaceae</taxon>
        <taxon>Halococcus</taxon>
    </lineage>
</organism>